<evidence type="ECO:0000256" key="3">
    <source>
        <dbReference type="SAM" id="SignalP"/>
    </source>
</evidence>
<dbReference type="InterPro" id="IPR013830">
    <property type="entry name" value="SGNH_hydro"/>
</dbReference>
<dbReference type="InterPro" id="IPR036514">
    <property type="entry name" value="SGNH_hydro_sf"/>
</dbReference>
<dbReference type="PANTHER" id="PTHR37981:SF1">
    <property type="entry name" value="SGNH HYDROLASE-TYPE ESTERASE DOMAIN-CONTAINING PROTEIN"/>
    <property type="match status" value="1"/>
</dbReference>
<feature type="disulfide bond" evidence="2">
    <location>
        <begin position="129"/>
        <end position="138"/>
    </location>
</feature>
<keyword evidence="3" id="KW-0732">Signal</keyword>
<keyword evidence="5" id="KW-0378">Hydrolase</keyword>
<dbReference type="CDD" id="cd01823">
    <property type="entry name" value="SEST_like"/>
    <property type="match status" value="1"/>
</dbReference>
<evidence type="ECO:0000256" key="1">
    <source>
        <dbReference type="PIRSR" id="PIRSR637460-1"/>
    </source>
</evidence>
<dbReference type="AlphaFoldDB" id="A0A1H1Z193"/>
<dbReference type="Proteomes" id="UP000198688">
    <property type="component" value="Chromosome I"/>
</dbReference>
<feature type="domain" description="SGNH hydrolase-type esterase" evidence="4">
    <location>
        <begin position="45"/>
        <end position="263"/>
    </location>
</feature>
<feature type="signal peptide" evidence="3">
    <location>
        <begin position="1"/>
        <end position="31"/>
    </location>
</feature>
<reference evidence="5 6" key="1">
    <citation type="submission" date="2016-10" db="EMBL/GenBank/DDBJ databases">
        <authorList>
            <person name="de Groot N.N."/>
        </authorList>
    </citation>
    <scope>NUCLEOTIDE SEQUENCE [LARGE SCALE GENOMIC DNA]</scope>
    <source>
        <strain evidence="5 6">DSM 43941</strain>
    </source>
</reference>
<keyword evidence="2" id="KW-1015">Disulfide bond</keyword>
<feature type="chain" id="PRO_5038773486" evidence="3">
    <location>
        <begin position="32"/>
        <end position="278"/>
    </location>
</feature>
<name>A0A1H1Z193_9ACTN</name>
<dbReference type="EMBL" id="LT629758">
    <property type="protein sequence ID" value="SDT26946.1"/>
    <property type="molecule type" value="Genomic_DNA"/>
</dbReference>
<dbReference type="GO" id="GO:0019433">
    <property type="term" value="P:triglyceride catabolic process"/>
    <property type="evidence" value="ECO:0007669"/>
    <property type="project" value="TreeGrafter"/>
</dbReference>
<dbReference type="STRING" id="113562.SAMN04489716_3070"/>
<dbReference type="GO" id="GO:0004806">
    <property type="term" value="F:triacylglycerol lipase activity"/>
    <property type="evidence" value="ECO:0007669"/>
    <property type="project" value="TreeGrafter"/>
</dbReference>
<dbReference type="Pfam" id="PF13472">
    <property type="entry name" value="Lipase_GDSL_2"/>
    <property type="match status" value="1"/>
</dbReference>
<organism evidence="5 6">
    <name type="scientific">Actinoplanes derwentensis</name>
    <dbReference type="NCBI Taxonomy" id="113562"/>
    <lineage>
        <taxon>Bacteria</taxon>
        <taxon>Bacillati</taxon>
        <taxon>Actinomycetota</taxon>
        <taxon>Actinomycetes</taxon>
        <taxon>Micromonosporales</taxon>
        <taxon>Micromonosporaceae</taxon>
        <taxon>Actinoplanes</taxon>
    </lineage>
</organism>
<dbReference type="RefSeq" id="WP_157751589.1">
    <property type="nucleotide sequence ID" value="NZ_BOMJ01000001.1"/>
</dbReference>
<feature type="disulfide bond" evidence="2">
    <location>
        <begin position="188"/>
        <end position="236"/>
    </location>
</feature>
<evidence type="ECO:0000259" key="4">
    <source>
        <dbReference type="Pfam" id="PF13472"/>
    </source>
</evidence>
<evidence type="ECO:0000313" key="6">
    <source>
        <dbReference type="Proteomes" id="UP000198688"/>
    </source>
</evidence>
<evidence type="ECO:0000256" key="2">
    <source>
        <dbReference type="PIRSR" id="PIRSR637460-2"/>
    </source>
</evidence>
<feature type="disulfide bond" evidence="2">
    <location>
        <begin position="63"/>
        <end position="89"/>
    </location>
</feature>
<dbReference type="SUPFAM" id="SSF52266">
    <property type="entry name" value="SGNH hydrolase"/>
    <property type="match status" value="1"/>
</dbReference>
<sequence>MSYPAAIFRRVVAVCATVAMTATGWAAPATAVAVSIAPAPLQYVALGDSYAAGFGSTATRDDCGRTAAAYPALLAREAHGTLAFRNAACTGATTADVIRQATALTAKTGLVTITAGANDLRFRQVLAACLDTAAAVACRRGNVAVDRKIAKVLPHDLSRMIRAVTTAAPDARVVVTGYPLPFAKTRTCPSVPVSARLRIRANQVVTRLNSAIAAAAARHRVRFVDIDQEFAGHALCSPRPWLVGIAGLRDNTALHPTATGHARGYLPVVAGSGLADRA</sequence>
<feature type="active site" description="Nucleophile" evidence="1">
    <location>
        <position position="49"/>
    </location>
</feature>
<gene>
    <name evidence="5" type="ORF">SAMN04489716_3070</name>
</gene>
<proteinExistence type="predicted"/>
<dbReference type="PANTHER" id="PTHR37981">
    <property type="entry name" value="LIPASE 2"/>
    <property type="match status" value="1"/>
</dbReference>
<protein>
    <submittedName>
        <fullName evidence="5">GDSL-like Lipase/Acylhydrolase family protein</fullName>
    </submittedName>
</protein>
<evidence type="ECO:0000313" key="5">
    <source>
        <dbReference type="EMBL" id="SDT26946.1"/>
    </source>
</evidence>
<dbReference type="Gene3D" id="3.40.50.1110">
    <property type="entry name" value="SGNH hydrolase"/>
    <property type="match status" value="1"/>
</dbReference>
<keyword evidence="6" id="KW-1185">Reference proteome</keyword>
<dbReference type="InterPro" id="IPR037460">
    <property type="entry name" value="SEST-like"/>
</dbReference>
<dbReference type="OrthoDB" id="5503950at2"/>
<feature type="active site" evidence="1">
    <location>
        <position position="255"/>
    </location>
</feature>
<accession>A0A1H1Z193</accession>